<keyword evidence="8 12" id="KW-0472">Membrane</keyword>
<sequence>MMYSVALVAAGGAIGASLRYLTGLAVTWALDHPTFPMAIITVNILGSFIMGVFVVLAAHKGLTHLSPLIVTGFLGGFTTFSSFSLETVNLIERGAVGQAALYVLLSVGVSILALAGGMLLTRGAVA</sequence>
<evidence type="ECO:0000256" key="11">
    <source>
        <dbReference type="ARBA" id="ARBA00035585"/>
    </source>
</evidence>
<keyword evidence="12" id="KW-0813">Transport</keyword>
<evidence type="ECO:0000256" key="6">
    <source>
        <dbReference type="ARBA" id="ARBA00023053"/>
    </source>
</evidence>
<keyword evidence="3" id="KW-0997">Cell inner membrane</keyword>
<protein>
    <recommendedName>
        <fullName evidence="12">Fluoride-specific ion channel FluC</fullName>
    </recommendedName>
</protein>
<dbReference type="NCBIfam" id="TIGR00494">
    <property type="entry name" value="crcB"/>
    <property type="match status" value="1"/>
</dbReference>
<evidence type="ECO:0000256" key="2">
    <source>
        <dbReference type="ARBA" id="ARBA00022475"/>
    </source>
</evidence>
<dbReference type="PANTHER" id="PTHR28259:SF1">
    <property type="entry name" value="FLUORIDE EXPORT PROTEIN 1-RELATED"/>
    <property type="match status" value="1"/>
</dbReference>
<keyword evidence="14" id="KW-1185">Reference proteome</keyword>
<reference evidence="13 14" key="1">
    <citation type="submission" date="2023-05" db="EMBL/GenBank/DDBJ databases">
        <title>Pseudodonghicola sp. nov.</title>
        <authorList>
            <person name="Huang J."/>
        </authorList>
    </citation>
    <scope>NUCLEOTIDE SEQUENCE [LARGE SCALE GENOMIC DNA]</scope>
    <source>
        <strain evidence="13 14">IC7</strain>
    </source>
</reference>
<feature type="transmembrane region" description="Helical" evidence="12">
    <location>
        <begin position="95"/>
        <end position="120"/>
    </location>
</feature>
<dbReference type="Proteomes" id="UP001243757">
    <property type="component" value="Unassembled WGS sequence"/>
</dbReference>
<evidence type="ECO:0000256" key="1">
    <source>
        <dbReference type="ARBA" id="ARBA00004651"/>
    </source>
</evidence>
<evidence type="ECO:0000256" key="12">
    <source>
        <dbReference type="HAMAP-Rule" id="MF_00454"/>
    </source>
</evidence>
<feature type="transmembrane region" description="Helical" evidence="12">
    <location>
        <begin position="35"/>
        <end position="58"/>
    </location>
</feature>
<proteinExistence type="inferred from homology"/>
<comment type="subcellular location">
    <subcellularLocation>
        <location evidence="1 12">Cell membrane</location>
        <topology evidence="1 12">Multi-pass membrane protein</topology>
    </subcellularLocation>
</comment>
<feature type="binding site" evidence="12">
    <location>
        <position position="78"/>
    </location>
    <ligand>
        <name>Na(+)</name>
        <dbReference type="ChEBI" id="CHEBI:29101"/>
        <note>structural</note>
    </ligand>
</feature>
<dbReference type="InterPro" id="IPR003691">
    <property type="entry name" value="FluC"/>
</dbReference>
<feature type="binding site" evidence="12">
    <location>
        <position position="75"/>
    </location>
    <ligand>
        <name>Na(+)</name>
        <dbReference type="ChEBI" id="CHEBI:29101"/>
        <note>structural</note>
    </ligand>
</feature>
<dbReference type="Pfam" id="PF02537">
    <property type="entry name" value="CRCB"/>
    <property type="match status" value="1"/>
</dbReference>
<dbReference type="EMBL" id="JASNJD010000009">
    <property type="protein sequence ID" value="MDK3018698.1"/>
    <property type="molecule type" value="Genomic_DNA"/>
</dbReference>
<dbReference type="HAMAP" id="MF_00454">
    <property type="entry name" value="FluC"/>
    <property type="match status" value="1"/>
</dbReference>
<keyword evidence="7 12" id="KW-0406">Ion transport</keyword>
<keyword evidence="4 12" id="KW-0812">Transmembrane</keyword>
<comment type="similarity">
    <text evidence="10 12">Belongs to the fluoride channel Fluc/FEX (TC 1.A.43) family.</text>
</comment>
<dbReference type="PANTHER" id="PTHR28259">
    <property type="entry name" value="FLUORIDE EXPORT PROTEIN 1-RELATED"/>
    <property type="match status" value="1"/>
</dbReference>
<keyword evidence="9 12" id="KW-0407">Ion channel</keyword>
<evidence type="ECO:0000256" key="8">
    <source>
        <dbReference type="ARBA" id="ARBA00023136"/>
    </source>
</evidence>
<feature type="transmembrane region" description="Helical" evidence="12">
    <location>
        <begin position="65"/>
        <end position="83"/>
    </location>
</feature>
<keyword evidence="12" id="KW-0479">Metal-binding</keyword>
<evidence type="ECO:0000256" key="7">
    <source>
        <dbReference type="ARBA" id="ARBA00023065"/>
    </source>
</evidence>
<keyword evidence="5 12" id="KW-1133">Transmembrane helix</keyword>
<comment type="activity regulation">
    <text evidence="12">Na(+) is not transported, but it plays an essential structural role and its presence is essential for fluoride channel function.</text>
</comment>
<dbReference type="RefSeq" id="WP_284481507.1">
    <property type="nucleotide sequence ID" value="NZ_JASNJD010000009.1"/>
</dbReference>
<evidence type="ECO:0000256" key="5">
    <source>
        <dbReference type="ARBA" id="ARBA00022989"/>
    </source>
</evidence>
<comment type="function">
    <text evidence="12">Fluoride-specific ion channel. Important for reducing fluoride concentration in the cell, thus reducing its toxicity.</text>
</comment>
<evidence type="ECO:0000256" key="3">
    <source>
        <dbReference type="ARBA" id="ARBA00022519"/>
    </source>
</evidence>
<organism evidence="13 14">
    <name type="scientific">Pseudodonghicola flavimaris</name>
    <dbReference type="NCBI Taxonomy" id="3050036"/>
    <lineage>
        <taxon>Bacteria</taxon>
        <taxon>Pseudomonadati</taxon>
        <taxon>Pseudomonadota</taxon>
        <taxon>Alphaproteobacteria</taxon>
        <taxon>Rhodobacterales</taxon>
        <taxon>Paracoccaceae</taxon>
        <taxon>Pseudodonghicola</taxon>
    </lineage>
</organism>
<evidence type="ECO:0000313" key="14">
    <source>
        <dbReference type="Proteomes" id="UP001243757"/>
    </source>
</evidence>
<evidence type="ECO:0000256" key="4">
    <source>
        <dbReference type="ARBA" id="ARBA00022692"/>
    </source>
</evidence>
<keyword evidence="2 12" id="KW-1003">Cell membrane</keyword>
<evidence type="ECO:0000313" key="13">
    <source>
        <dbReference type="EMBL" id="MDK3018698.1"/>
    </source>
</evidence>
<dbReference type="NCBIfam" id="NF010805">
    <property type="entry name" value="PRK14209.1"/>
    <property type="match status" value="1"/>
</dbReference>
<evidence type="ECO:0000256" key="10">
    <source>
        <dbReference type="ARBA" id="ARBA00035120"/>
    </source>
</evidence>
<name>A0ABT7F269_9RHOB</name>
<evidence type="ECO:0000256" key="9">
    <source>
        <dbReference type="ARBA" id="ARBA00023303"/>
    </source>
</evidence>
<keyword evidence="6 12" id="KW-0915">Sodium</keyword>
<accession>A0ABT7F269</accession>
<comment type="caution">
    <text evidence="13">The sequence shown here is derived from an EMBL/GenBank/DDBJ whole genome shotgun (WGS) entry which is preliminary data.</text>
</comment>
<comment type="catalytic activity">
    <reaction evidence="11">
        <text>fluoride(in) = fluoride(out)</text>
        <dbReference type="Rhea" id="RHEA:76159"/>
        <dbReference type="ChEBI" id="CHEBI:17051"/>
    </reaction>
    <physiologicalReaction direction="left-to-right" evidence="11">
        <dbReference type="Rhea" id="RHEA:76160"/>
    </physiologicalReaction>
</comment>
<gene>
    <name evidence="12 13" type="primary">crcB</name>
    <name evidence="12" type="synonym">fluC</name>
    <name evidence="13" type="ORF">QO033_13525</name>
</gene>